<gene>
    <name evidence="2" type="ORF">CCMP2556_LOCUS7769</name>
</gene>
<proteinExistence type="predicted"/>
<reference evidence="2 3" key="1">
    <citation type="submission" date="2024-02" db="EMBL/GenBank/DDBJ databases">
        <authorList>
            <person name="Chen Y."/>
            <person name="Shah S."/>
            <person name="Dougan E. K."/>
            <person name="Thang M."/>
            <person name="Chan C."/>
        </authorList>
    </citation>
    <scope>NUCLEOTIDE SEQUENCE [LARGE SCALE GENOMIC DNA]</scope>
</reference>
<name>A0ABP0IQ08_9DINO</name>
<feature type="region of interest" description="Disordered" evidence="1">
    <location>
        <begin position="230"/>
        <end position="297"/>
    </location>
</feature>
<protein>
    <submittedName>
        <fullName evidence="2">Uncharacterized protein</fullName>
    </submittedName>
</protein>
<dbReference type="Proteomes" id="UP001642484">
    <property type="component" value="Unassembled WGS sequence"/>
</dbReference>
<organism evidence="2 3">
    <name type="scientific">Durusdinium trenchii</name>
    <dbReference type="NCBI Taxonomy" id="1381693"/>
    <lineage>
        <taxon>Eukaryota</taxon>
        <taxon>Sar</taxon>
        <taxon>Alveolata</taxon>
        <taxon>Dinophyceae</taxon>
        <taxon>Suessiales</taxon>
        <taxon>Symbiodiniaceae</taxon>
        <taxon>Durusdinium</taxon>
    </lineage>
</organism>
<dbReference type="EMBL" id="CAXAMN010003447">
    <property type="protein sequence ID" value="CAK9004680.1"/>
    <property type="molecule type" value="Genomic_DNA"/>
</dbReference>
<comment type="caution">
    <text evidence="2">The sequence shown here is derived from an EMBL/GenBank/DDBJ whole genome shotgun (WGS) entry which is preliminary data.</text>
</comment>
<feature type="region of interest" description="Disordered" evidence="1">
    <location>
        <begin position="153"/>
        <end position="216"/>
    </location>
</feature>
<keyword evidence="3" id="KW-1185">Reference proteome</keyword>
<sequence>MSTDTLESVDQEVNPGLWPDEGVVAIALEADRSIRESFRLHDRCTNWPDEKTVGIQSVKAMRLNARALEILAEHWCQKTPYAKTIPIDFMRREVTMLRKILGRPEDACMMHLDASGLKKLFSHGVRRFSSREPALERFFQILEIFWADGAAADGAPTDGPTEADGSTAAGGAPPSSPAGAPTDGSTPAADESTVAPTVAADRQEGEDDGSNPLEPTAAEVLDPYMIPSQVAGEPKESSVEVSSSLEDLGSERAGDLVEPTPPPSQSLVFGDDAPMAPSVPEPEDSRSAQPTSETGLIRGKAASDLETDPEHQEVPVPKTQVFDLPLKREAVEARIAALRSAIDQRDSFKIDWISKVPASTLKTLAHAAESQFLGQSKRKISSANASRDIHRGIRRWGLTWKIPYTTFKHTVEDEIGGKHVERVPYISPKDFFQHLVQKTPDLVLGGSPDFEIGRSFLKSFWEKYRLFHPSHRIYHYYPNPDDWAWIVPMCLHGDEGRGLKKGNTCVITLEPNIGLNTYAHAAGRKRPGNGCGCTLEEPCAKRFRLQPGDHYNRELCNCDFLESNLKQHSFLTKFLLCCLPHKVYKLEELLDGLIEKIAEDLSDLFFQGVNSQHGVYRVAVTGWKGDLKWFQRISYLERCFNRVTAINVEMCHECRAGTQQRPFEDIISAIPAWCGTEFTERPWSEDPPYLSIPFDPACPEKILRRDMFHNLRLGLLRDFSGSCIVMLRRMRYFHEDGTGQKNNMPVLLKRAHAQFHFYCRTTSQTAALRSFTKEFLNAKTASKFPWSNSKGSDTALLVKWLHVFTGGLLQNPLDQNDVALLRAMNVAAQHANTCQQQYYSHGIFWTRCCAGAFLKSMEKFLEAYHECARICLSDLRMAGYGIKPKAHMLKHTAVDVATQLAAQHDRITSPILWECSGNEDMIGKVCRLSRRVSAKLTSQRVMDLYLIKSKFLHQRFMQRFWPGLNMEKG</sequence>
<evidence type="ECO:0000256" key="1">
    <source>
        <dbReference type="SAM" id="MobiDB-lite"/>
    </source>
</evidence>
<accession>A0ABP0IQ08</accession>
<feature type="compositionally biased region" description="Low complexity" evidence="1">
    <location>
        <begin position="153"/>
        <end position="185"/>
    </location>
</feature>
<evidence type="ECO:0000313" key="3">
    <source>
        <dbReference type="Proteomes" id="UP001642484"/>
    </source>
</evidence>
<evidence type="ECO:0000313" key="2">
    <source>
        <dbReference type="EMBL" id="CAK9004680.1"/>
    </source>
</evidence>